<dbReference type="Proteomes" id="UP000219612">
    <property type="component" value="Unassembled WGS sequence"/>
</dbReference>
<accession>A0A285IJ00</accession>
<keyword evidence="3" id="KW-0418">Kinase</keyword>
<dbReference type="RefSeq" id="WP_179855256.1">
    <property type="nucleotide sequence ID" value="NZ_OBDY01000008.1"/>
</dbReference>
<dbReference type="PANTHER" id="PTHR35526">
    <property type="entry name" value="ANTI-SIGMA-F FACTOR RSBW-RELATED"/>
    <property type="match status" value="1"/>
</dbReference>
<dbReference type="Gene3D" id="3.30.565.10">
    <property type="entry name" value="Histidine kinase-like ATPase, C-terminal domain"/>
    <property type="match status" value="1"/>
</dbReference>
<dbReference type="InterPro" id="IPR050267">
    <property type="entry name" value="Anti-sigma-factor_SerPK"/>
</dbReference>
<dbReference type="EMBL" id="OBDY01000008">
    <property type="protein sequence ID" value="SNY47056.1"/>
    <property type="molecule type" value="Genomic_DNA"/>
</dbReference>
<keyword evidence="4" id="KW-1185">Reference proteome</keyword>
<dbReference type="InterPro" id="IPR036890">
    <property type="entry name" value="HATPase_C_sf"/>
</dbReference>
<sequence>MQALRLPFDHGTDSASLRHAAHRWLVSRQDGEVVEDTLLVMTELVQNVVQHTGDGGEVALSADGDVLVEVFDSSRDLPRLLGPDPRRLGGRGMLLVDAVSDDWGSRLTADGKVVWARLPVKPGPS</sequence>
<dbReference type="CDD" id="cd16936">
    <property type="entry name" value="HATPase_RsbW-like"/>
    <property type="match status" value="1"/>
</dbReference>
<evidence type="ECO:0000259" key="2">
    <source>
        <dbReference type="Pfam" id="PF13581"/>
    </source>
</evidence>
<gene>
    <name evidence="3" type="ORF">SAMN05421748_10860</name>
</gene>
<evidence type="ECO:0000313" key="4">
    <source>
        <dbReference type="Proteomes" id="UP000219612"/>
    </source>
</evidence>
<reference evidence="3 4" key="1">
    <citation type="submission" date="2017-09" db="EMBL/GenBank/DDBJ databases">
        <authorList>
            <person name="Ehlers B."/>
            <person name="Leendertz F.H."/>
        </authorList>
    </citation>
    <scope>NUCLEOTIDE SEQUENCE [LARGE SCALE GENOMIC DNA]</scope>
    <source>
        <strain evidence="3 4">CGMCC 4.6857</strain>
    </source>
</reference>
<name>A0A285IJ00_9ACTN</name>
<dbReference type="SUPFAM" id="SSF55874">
    <property type="entry name" value="ATPase domain of HSP90 chaperone/DNA topoisomerase II/histidine kinase"/>
    <property type="match status" value="1"/>
</dbReference>
<dbReference type="GO" id="GO:0004674">
    <property type="term" value="F:protein serine/threonine kinase activity"/>
    <property type="evidence" value="ECO:0007669"/>
    <property type="project" value="UniProtKB-KW"/>
</dbReference>
<dbReference type="PANTHER" id="PTHR35526:SF3">
    <property type="entry name" value="ANTI-SIGMA-F FACTOR RSBW"/>
    <property type="match status" value="1"/>
</dbReference>
<dbReference type="InterPro" id="IPR003594">
    <property type="entry name" value="HATPase_dom"/>
</dbReference>
<evidence type="ECO:0000256" key="1">
    <source>
        <dbReference type="ARBA" id="ARBA00022527"/>
    </source>
</evidence>
<dbReference type="Pfam" id="PF13581">
    <property type="entry name" value="HATPase_c_2"/>
    <property type="match status" value="1"/>
</dbReference>
<protein>
    <submittedName>
        <fullName evidence="3">Histidine kinase-like ATPase domain-containing protein</fullName>
    </submittedName>
</protein>
<organism evidence="3 4">
    <name type="scientific">Paractinoplanes atraurantiacus</name>
    <dbReference type="NCBI Taxonomy" id="1036182"/>
    <lineage>
        <taxon>Bacteria</taxon>
        <taxon>Bacillati</taxon>
        <taxon>Actinomycetota</taxon>
        <taxon>Actinomycetes</taxon>
        <taxon>Micromonosporales</taxon>
        <taxon>Micromonosporaceae</taxon>
        <taxon>Paractinoplanes</taxon>
    </lineage>
</organism>
<dbReference type="AlphaFoldDB" id="A0A285IJ00"/>
<feature type="domain" description="Histidine kinase/HSP90-like ATPase" evidence="2">
    <location>
        <begin position="15"/>
        <end position="117"/>
    </location>
</feature>
<keyword evidence="1" id="KW-0723">Serine/threonine-protein kinase</keyword>
<evidence type="ECO:0000313" key="3">
    <source>
        <dbReference type="EMBL" id="SNY47056.1"/>
    </source>
</evidence>
<proteinExistence type="predicted"/>
<keyword evidence="3" id="KW-0808">Transferase</keyword>